<keyword evidence="1" id="KW-0547">Nucleotide-binding</keyword>
<reference evidence="1 2" key="1">
    <citation type="submission" date="2016-10" db="EMBL/GenBank/DDBJ databases">
        <authorList>
            <person name="de Groot N.N."/>
        </authorList>
    </citation>
    <scope>NUCLEOTIDE SEQUENCE [LARGE SCALE GENOMIC DNA]</scope>
    <source>
        <strain evidence="1 2">DSM 3756</strain>
    </source>
</reference>
<dbReference type="SUPFAM" id="SSF52540">
    <property type="entry name" value="P-loop containing nucleoside triphosphate hydrolases"/>
    <property type="match status" value="1"/>
</dbReference>
<dbReference type="Pfam" id="PF26510">
    <property type="entry name" value="Halo_UvrD_like"/>
    <property type="match status" value="1"/>
</dbReference>
<organism evidence="1 2">
    <name type="scientific">Haloarcula vallismortis</name>
    <name type="common">Halobacterium vallismortis</name>
    <dbReference type="NCBI Taxonomy" id="28442"/>
    <lineage>
        <taxon>Archaea</taxon>
        <taxon>Methanobacteriati</taxon>
        <taxon>Methanobacteriota</taxon>
        <taxon>Stenosarchaea group</taxon>
        <taxon>Halobacteria</taxon>
        <taxon>Halobacteriales</taxon>
        <taxon>Haloarculaceae</taxon>
        <taxon>Haloarcula</taxon>
    </lineage>
</organism>
<gene>
    <name evidence="1" type="ORF">SAMN05443574_1321</name>
</gene>
<sequence length="609" mass="67327">MRFVSPGQIAREVLEATTGEAKALDRLDRIRSLETLLETEPGTFDAFTPLYGSHLSSHAADIEASRRAVEAITAYDDERLAIFRESLTDVQPFARQDAVDRIDGAIATNRRLDAVTDGAVSTDSVLRKATAVLRENGEDIWNNIYPAIERIHLAGVSSIEAPLFDLLSCIATETAVDVHLFLRAGTGPRIDARLCGRPPAAVQSYQSSSLEIDAPEFVTPTRSHEARLALALVDQLRSTGVSPSDILLVARDVAAYENELQRAAHHYGQSLSVWTQLSVRETIPYTLIESLCTLLAQKNDHIPAQTLLQPLACEWVSPDAPDSSVAPRTLTALEGELHGCDPLTLEEWQETFTQNTEITGTASAVSLVEWLSECPQSPAPADVEETFNPLIEAFRARVLPAHRDRDTDTLAETTETARALVRLEEMVPQVATKYEQWLRRDYSEQSWEEVQYLFETIARIKPGRREHANAAVIDVADATDTWLRRVPYVIAIGLVDGEWPQTADGLFPAEVRETILAGESGPIRSLAPRERWTEAREYDHFVDAVSTATEQVICTRHHRDANGVSRPRSPFLDAIETTRVDETATDRLLSSEQTTPAALATVLPTEASR</sequence>
<dbReference type="GO" id="GO:0004386">
    <property type="term" value="F:helicase activity"/>
    <property type="evidence" value="ECO:0007669"/>
    <property type="project" value="UniProtKB-KW"/>
</dbReference>
<protein>
    <submittedName>
        <fullName evidence="1">ATP-dependent helicase/nuclease subunit B</fullName>
    </submittedName>
</protein>
<accession>A0A1H3AWU2</accession>
<evidence type="ECO:0000313" key="2">
    <source>
        <dbReference type="Proteomes" id="UP000182573"/>
    </source>
</evidence>
<keyword evidence="1" id="KW-0347">Helicase</keyword>
<name>A0A1H3AWU2_HALVA</name>
<dbReference type="EMBL" id="FNOF01000032">
    <property type="protein sequence ID" value="SDX33594.1"/>
    <property type="molecule type" value="Genomic_DNA"/>
</dbReference>
<dbReference type="STRING" id="28442.SAMN05443574_1321"/>
<dbReference type="AlphaFoldDB" id="A0A1H3AWU2"/>
<dbReference type="InterPro" id="IPR027417">
    <property type="entry name" value="P-loop_NTPase"/>
</dbReference>
<keyword evidence="1" id="KW-0378">Hydrolase</keyword>
<keyword evidence="1" id="KW-0067">ATP-binding</keyword>
<dbReference type="Proteomes" id="UP000182573">
    <property type="component" value="Unassembled WGS sequence"/>
</dbReference>
<dbReference type="InterPro" id="IPR058819">
    <property type="entry name" value="UvrD_dom-like"/>
</dbReference>
<evidence type="ECO:0000313" key="1">
    <source>
        <dbReference type="EMBL" id="SDX33594.1"/>
    </source>
</evidence>
<proteinExistence type="predicted"/>